<dbReference type="Proteomes" id="UP000010467">
    <property type="component" value="Chromosome"/>
</dbReference>
<dbReference type="PATRIC" id="fig|937777.3.peg.1410"/>
<proteinExistence type="predicted"/>
<dbReference type="EMBL" id="CP003382">
    <property type="protein sequence ID" value="AFZ66947.1"/>
    <property type="molecule type" value="Genomic_DNA"/>
</dbReference>
<evidence type="ECO:0000313" key="2">
    <source>
        <dbReference type="Proteomes" id="UP000010467"/>
    </source>
</evidence>
<dbReference type="AlphaFoldDB" id="L0A182"/>
<accession>L0A182</accession>
<reference evidence="2" key="1">
    <citation type="submission" date="2012-03" db="EMBL/GenBank/DDBJ databases">
        <title>Complete sequence of chromosome of Deinococcus peraridilitoris DSM 19664.</title>
        <authorList>
            <person name="Lucas S."/>
            <person name="Copeland A."/>
            <person name="Lapidus A."/>
            <person name="Glavina del Rio T."/>
            <person name="Dalin E."/>
            <person name="Tice H."/>
            <person name="Bruce D."/>
            <person name="Goodwin L."/>
            <person name="Pitluck S."/>
            <person name="Peters L."/>
            <person name="Mikhailova N."/>
            <person name="Lu M."/>
            <person name="Kyrpides N."/>
            <person name="Mavromatis K."/>
            <person name="Ivanova N."/>
            <person name="Brettin T."/>
            <person name="Detter J.C."/>
            <person name="Han C."/>
            <person name="Larimer F."/>
            <person name="Land M."/>
            <person name="Hauser L."/>
            <person name="Markowitz V."/>
            <person name="Cheng J.-F."/>
            <person name="Hugenholtz P."/>
            <person name="Woyke T."/>
            <person name="Wu D."/>
            <person name="Pukall R."/>
            <person name="Steenblock K."/>
            <person name="Brambilla E."/>
            <person name="Klenk H.-P."/>
            <person name="Eisen J.A."/>
        </authorList>
    </citation>
    <scope>NUCLEOTIDE SEQUENCE [LARGE SCALE GENOMIC DNA]</scope>
    <source>
        <strain evidence="2">DSM 19664 / LMG 22246 / CIP 109416 / KR-200</strain>
    </source>
</reference>
<organism evidence="1 2">
    <name type="scientific">Deinococcus peraridilitoris (strain DSM 19664 / LMG 22246 / CIP 109416 / KR-200)</name>
    <dbReference type="NCBI Taxonomy" id="937777"/>
    <lineage>
        <taxon>Bacteria</taxon>
        <taxon>Thermotogati</taxon>
        <taxon>Deinococcota</taxon>
        <taxon>Deinococci</taxon>
        <taxon>Deinococcales</taxon>
        <taxon>Deinococcaceae</taxon>
        <taxon>Deinococcus</taxon>
    </lineage>
</organism>
<dbReference type="KEGG" id="dpd:Deipe_1405"/>
<protein>
    <submittedName>
        <fullName evidence="1">Uncharacterized protein</fullName>
    </submittedName>
</protein>
<name>L0A182_DEIPD</name>
<dbReference type="STRING" id="937777.Deipe_1405"/>
<dbReference type="HOGENOM" id="CLU_1303238_0_0_0"/>
<sequence length="211" mass="22515">MFAVTPRGEREVTMQDVRDAAAFVVRASLSGGELHELQAGALHLKREAEHFSVRLAGHTALPADVGSAAHWLRGAGETPLHWDVREQLVTLQVCGVTVWNGGPQTAATLGMALALTLEHPGVFFGAGAPFPGAQRTALLPGARPDEKGLRVAAYTSRRFGLHLQDVGRVALPNTEYRTLQRELLGLLRAMTLEQPGAVPALRILEALVVGG</sequence>
<evidence type="ECO:0000313" key="1">
    <source>
        <dbReference type="EMBL" id="AFZ66947.1"/>
    </source>
</evidence>
<keyword evidence="2" id="KW-1185">Reference proteome</keyword>
<gene>
    <name evidence="1" type="ordered locus">Deipe_1405</name>
</gene>